<sequence length="119" mass="13417">MAPTIITKGIKAGEAIQEYIQERMDTMLSHTQNSIDYIMIRLSDTNRIKSGFKKRCLIQLSLPGMSPIVVTEFAADMKSAFDSATRRASRLLNKTLSKAKEISHTTMPLYINRPILDLN</sequence>
<organism evidence="1 2">
    <name type="scientific">Oxalobacter formigenes OXCC13</name>
    <dbReference type="NCBI Taxonomy" id="556269"/>
    <lineage>
        <taxon>Bacteria</taxon>
        <taxon>Pseudomonadati</taxon>
        <taxon>Pseudomonadota</taxon>
        <taxon>Betaproteobacteria</taxon>
        <taxon>Burkholderiales</taxon>
        <taxon>Oxalobacteraceae</taxon>
        <taxon>Oxalobacter</taxon>
    </lineage>
</organism>
<gene>
    <name evidence="1" type="ORF">OFBG_01551</name>
</gene>
<proteinExistence type="predicted"/>
<dbReference type="InterPro" id="IPR036567">
    <property type="entry name" value="RHF-like"/>
</dbReference>
<dbReference type="STRING" id="847.BRW83_0543"/>
<evidence type="ECO:0000313" key="1">
    <source>
        <dbReference type="EMBL" id="EEO30523.1"/>
    </source>
</evidence>
<name>C3XBE7_OXAFO</name>
<keyword evidence="2" id="KW-1185">Reference proteome</keyword>
<protein>
    <submittedName>
        <fullName evidence="1">Putative ribosomal subunit interface protein</fullName>
    </submittedName>
</protein>
<accession>C3XBE7</accession>
<dbReference type="SUPFAM" id="SSF69754">
    <property type="entry name" value="Ribosome binding protein Y (YfiA homologue)"/>
    <property type="match status" value="1"/>
</dbReference>
<dbReference type="HOGENOM" id="CLU_142879_2_0_4"/>
<dbReference type="RefSeq" id="WP_005881751.1">
    <property type="nucleotide sequence ID" value="NZ_CP019430.1"/>
</dbReference>
<reference evidence="1 2" key="1">
    <citation type="submission" date="2009-02" db="EMBL/GenBank/DDBJ databases">
        <title>The Genome Sequence of Oxalobacter formigenes OXCC13.</title>
        <authorList>
            <consortium name="The Broad Institute Genome Sequencing Platform"/>
            <person name="Ward D."/>
            <person name="Young S.K."/>
            <person name="Kodira C.D."/>
            <person name="Zeng Q."/>
            <person name="Koehrsen M."/>
            <person name="Alvarado L."/>
            <person name="Berlin A."/>
            <person name="Borenstein D."/>
            <person name="Chen Z."/>
            <person name="Engels R."/>
            <person name="Freedman E."/>
            <person name="Gellesch M."/>
            <person name="Goldberg J."/>
            <person name="Griggs A."/>
            <person name="Gujja S."/>
            <person name="Heiman D."/>
            <person name="Hepburn T."/>
            <person name="Howarth C."/>
            <person name="Jen D."/>
            <person name="Larson L."/>
            <person name="Lewis B."/>
            <person name="Mehta T."/>
            <person name="Park D."/>
            <person name="Pearson M."/>
            <person name="Roberts A."/>
            <person name="Saif S."/>
            <person name="Shea T."/>
            <person name="Shenoy N."/>
            <person name="Sisk P."/>
            <person name="Stolte C."/>
            <person name="Sykes S."/>
            <person name="Walk T."/>
            <person name="White J."/>
            <person name="Yandava C."/>
            <person name="Allison M.J."/>
            <person name="Lander E."/>
            <person name="Nusbaum C."/>
            <person name="Galagan J."/>
            <person name="Birren B."/>
        </authorList>
    </citation>
    <scope>NUCLEOTIDE SEQUENCE [LARGE SCALE GENOMIC DNA]</scope>
    <source>
        <strain evidence="1 2">OXCC13</strain>
    </source>
</reference>
<dbReference type="GeneID" id="77134453"/>
<dbReference type="OrthoDB" id="5297384at2"/>
<dbReference type="eggNOG" id="COG1544">
    <property type="taxonomic scope" value="Bacteria"/>
</dbReference>
<evidence type="ECO:0000313" key="2">
    <source>
        <dbReference type="Proteomes" id="UP000005089"/>
    </source>
</evidence>
<dbReference type="InterPro" id="IPR003489">
    <property type="entry name" value="RHF/RaiA"/>
</dbReference>
<dbReference type="Proteomes" id="UP000005089">
    <property type="component" value="Unassembled WGS sequence"/>
</dbReference>
<dbReference type="AlphaFoldDB" id="C3XBE7"/>
<dbReference type="EMBL" id="GG658170">
    <property type="protein sequence ID" value="EEO30523.1"/>
    <property type="molecule type" value="Genomic_DNA"/>
</dbReference>
<dbReference type="Pfam" id="PF02482">
    <property type="entry name" value="Ribosomal_S30AE"/>
    <property type="match status" value="1"/>
</dbReference>
<dbReference type="Gene3D" id="3.30.160.100">
    <property type="entry name" value="Ribosome hibernation promotion factor-like"/>
    <property type="match status" value="1"/>
</dbReference>